<organism evidence="2 3">
    <name type="scientific">Oryza sativa subsp. japonica</name>
    <name type="common">Rice</name>
    <dbReference type="NCBI Taxonomy" id="39947"/>
    <lineage>
        <taxon>Eukaryota</taxon>
        <taxon>Viridiplantae</taxon>
        <taxon>Streptophyta</taxon>
        <taxon>Embryophyta</taxon>
        <taxon>Tracheophyta</taxon>
        <taxon>Spermatophyta</taxon>
        <taxon>Magnoliopsida</taxon>
        <taxon>Liliopsida</taxon>
        <taxon>Poales</taxon>
        <taxon>Poaceae</taxon>
        <taxon>BOP clade</taxon>
        <taxon>Oryzoideae</taxon>
        <taxon>Oryzeae</taxon>
        <taxon>Oryzinae</taxon>
        <taxon>Oryza</taxon>
        <taxon>Oryza sativa</taxon>
    </lineage>
</organism>
<feature type="region of interest" description="Disordered" evidence="1">
    <location>
        <begin position="1"/>
        <end position="22"/>
    </location>
</feature>
<evidence type="ECO:0000313" key="2">
    <source>
        <dbReference type="EMBL" id="BAD22988.1"/>
    </source>
</evidence>
<dbReference type="Proteomes" id="UP000000763">
    <property type="component" value="Chromosome 2"/>
</dbReference>
<gene>
    <name evidence="2" type="primary">OJ1471_E11.16</name>
</gene>
<proteinExistence type="predicted"/>
<evidence type="ECO:0000256" key="1">
    <source>
        <dbReference type="SAM" id="MobiDB-lite"/>
    </source>
</evidence>
<dbReference type="EMBL" id="AP004062">
    <property type="protein sequence ID" value="BAD22988.1"/>
    <property type="molecule type" value="Genomic_DNA"/>
</dbReference>
<reference evidence="3" key="1">
    <citation type="journal article" date="2005" name="Nature">
        <title>The map-based sequence of the rice genome.</title>
        <authorList>
            <consortium name="International rice genome sequencing project (IRGSP)"/>
            <person name="Matsumoto T."/>
            <person name="Wu J."/>
            <person name="Kanamori H."/>
            <person name="Katayose Y."/>
            <person name="Fujisawa M."/>
            <person name="Namiki N."/>
            <person name="Mizuno H."/>
            <person name="Yamamoto K."/>
            <person name="Antonio B.A."/>
            <person name="Baba T."/>
            <person name="Sakata K."/>
            <person name="Nagamura Y."/>
            <person name="Aoki H."/>
            <person name="Arikawa K."/>
            <person name="Arita K."/>
            <person name="Bito T."/>
            <person name="Chiden Y."/>
            <person name="Fujitsuka N."/>
            <person name="Fukunaka R."/>
            <person name="Hamada M."/>
            <person name="Harada C."/>
            <person name="Hayashi A."/>
            <person name="Hijishita S."/>
            <person name="Honda M."/>
            <person name="Hosokawa S."/>
            <person name="Ichikawa Y."/>
            <person name="Idonuma A."/>
            <person name="Iijima M."/>
            <person name="Ikeda M."/>
            <person name="Ikeno M."/>
            <person name="Ito K."/>
            <person name="Ito S."/>
            <person name="Ito T."/>
            <person name="Ito Y."/>
            <person name="Ito Y."/>
            <person name="Iwabuchi A."/>
            <person name="Kamiya K."/>
            <person name="Karasawa W."/>
            <person name="Kurita K."/>
            <person name="Katagiri S."/>
            <person name="Kikuta A."/>
            <person name="Kobayashi H."/>
            <person name="Kobayashi N."/>
            <person name="Machita K."/>
            <person name="Maehara T."/>
            <person name="Masukawa M."/>
            <person name="Mizubayashi T."/>
            <person name="Mukai Y."/>
            <person name="Nagasaki H."/>
            <person name="Nagata Y."/>
            <person name="Naito S."/>
            <person name="Nakashima M."/>
            <person name="Nakama Y."/>
            <person name="Nakamichi Y."/>
            <person name="Nakamura M."/>
            <person name="Meguro A."/>
            <person name="Negishi M."/>
            <person name="Ohta I."/>
            <person name="Ohta T."/>
            <person name="Okamoto M."/>
            <person name="Ono N."/>
            <person name="Saji S."/>
            <person name="Sakaguchi M."/>
            <person name="Sakai K."/>
            <person name="Shibata M."/>
            <person name="Shimokawa T."/>
            <person name="Song J."/>
            <person name="Takazaki Y."/>
            <person name="Terasawa K."/>
            <person name="Tsugane M."/>
            <person name="Tsuji K."/>
            <person name="Ueda S."/>
            <person name="Waki K."/>
            <person name="Yamagata H."/>
            <person name="Yamamoto M."/>
            <person name="Yamamoto S."/>
            <person name="Yamane H."/>
            <person name="Yoshiki S."/>
            <person name="Yoshihara R."/>
            <person name="Yukawa K."/>
            <person name="Zhong H."/>
            <person name="Yano M."/>
            <person name="Yuan Q."/>
            <person name="Ouyang S."/>
            <person name="Liu J."/>
            <person name="Jones K.M."/>
            <person name="Gansberger K."/>
            <person name="Moffat K."/>
            <person name="Hill J."/>
            <person name="Bera J."/>
            <person name="Fadrosh D."/>
            <person name="Jin S."/>
            <person name="Johri S."/>
            <person name="Kim M."/>
            <person name="Overton L."/>
            <person name="Reardon M."/>
            <person name="Tsitrin T."/>
            <person name="Vuong H."/>
            <person name="Weaver B."/>
            <person name="Ciecko A."/>
            <person name="Tallon L."/>
            <person name="Jackson J."/>
            <person name="Pai G."/>
            <person name="Aken S.V."/>
            <person name="Utterback T."/>
            <person name="Reidmuller S."/>
            <person name="Feldblyum T."/>
            <person name="Hsiao J."/>
            <person name="Zismann V."/>
            <person name="Iobst S."/>
            <person name="de Vazeille A.R."/>
            <person name="Buell C.R."/>
            <person name="Ying K."/>
            <person name="Li Y."/>
            <person name="Lu T."/>
            <person name="Huang Y."/>
            <person name="Zhao Q."/>
            <person name="Feng Q."/>
            <person name="Zhang L."/>
            <person name="Zhu J."/>
            <person name="Weng Q."/>
            <person name="Mu J."/>
            <person name="Lu Y."/>
            <person name="Fan D."/>
            <person name="Liu Y."/>
            <person name="Guan J."/>
            <person name="Zhang Y."/>
            <person name="Yu S."/>
            <person name="Liu X."/>
            <person name="Zhang Y."/>
            <person name="Hong G."/>
            <person name="Han B."/>
            <person name="Choisne N."/>
            <person name="Demange N."/>
            <person name="Orjeda G."/>
            <person name="Samain S."/>
            <person name="Cattolico L."/>
            <person name="Pelletier E."/>
            <person name="Couloux A."/>
            <person name="Segurens B."/>
            <person name="Wincker P."/>
            <person name="D'Hont A."/>
            <person name="Scarpelli C."/>
            <person name="Weissenbach J."/>
            <person name="Salanoubat M."/>
            <person name="Quetier F."/>
            <person name="Yu Y."/>
            <person name="Kim H.R."/>
            <person name="Rambo T."/>
            <person name="Currie J."/>
            <person name="Collura K."/>
            <person name="Luo M."/>
            <person name="Yang T."/>
            <person name="Ammiraju J.S.S."/>
            <person name="Engler F."/>
            <person name="Soderlund C."/>
            <person name="Wing R.A."/>
            <person name="Palmer L.E."/>
            <person name="de la Bastide M."/>
            <person name="Spiegel L."/>
            <person name="Nascimento L."/>
            <person name="Zutavern T."/>
            <person name="O'Shaughnessy A."/>
            <person name="Dike S."/>
            <person name="Dedhia N."/>
            <person name="Preston R."/>
            <person name="Balija V."/>
            <person name="McCombie W.R."/>
            <person name="Chow T."/>
            <person name="Chen H."/>
            <person name="Chung M."/>
            <person name="Chen C."/>
            <person name="Shaw J."/>
            <person name="Wu H."/>
            <person name="Hsiao K."/>
            <person name="Chao Y."/>
            <person name="Chu M."/>
            <person name="Cheng C."/>
            <person name="Hour A."/>
            <person name="Lee P."/>
            <person name="Lin S."/>
            <person name="Lin Y."/>
            <person name="Liou J."/>
            <person name="Liu S."/>
            <person name="Hsing Y."/>
            <person name="Raghuvanshi S."/>
            <person name="Mohanty A."/>
            <person name="Bharti A.K."/>
            <person name="Gaur A."/>
            <person name="Gupta V."/>
            <person name="Kumar D."/>
            <person name="Ravi V."/>
            <person name="Vij S."/>
            <person name="Kapur A."/>
            <person name="Khurana P."/>
            <person name="Khurana P."/>
            <person name="Khurana J.P."/>
            <person name="Tyagi A.K."/>
            <person name="Gaikwad K."/>
            <person name="Singh A."/>
            <person name="Dalal V."/>
            <person name="Srivastava S."/>
            <person name="Dixit A."/>
            <person name="Pal A.K."/>
            <person name="Ghazi I.A."/>
            <person name="Yadav M."/>
            <person name="Pandit A."/>
            <person name="Bhargava A."/>
            <person name="Sureshbabu K."/>
            <person name="Batra K."/>
            <person name="Sharma T.R."/>
            <person name="Mohapatra T."/>
            <person name="Singh N.K."/>
            <person name="Messing J."/>
            <person name="Nelson A.B."/>
            <person name="Fuks G."/>
            <person name="Kavchok S."/>
            <person name="Keizer G."/>
            <person name="Linton E."/>
            <person name="Llaca V."/>
            <person name="Song R."/>
            <person name="Tanyolac B."/>
            <person name="Young S."/>
            <person name="Ho-Il K."/>
            <person name="Hahn J.H."/>
            <person name="Sangsakoo G."/>
            <person name="Vanavichit A."/>
            <person name="de Mattos Luiz.A.T."/>
            <person name="Zimmer P.D."/>
            <person name="Malone G."/>
            <person name="Dellagostin O."/>
            <person name="de Oliveira A.C."/>
            <person name="Bevan M."/>
            <person name="Bancroft I."/>
            <person name="Minx P."/>
            <person name="Cordum H."/>
            <person name="Wilson R."/>
            <person name="Cheng Z."/>
            <person name="Jin W."/>
            <person name="Jiang J."/>
            <person name="Leong S.A."/>
            <person name="Iwama H."/>
            <person name="Gojobori T."/>
            <person name="Itoh T."/>
            <person name="Niimura Y."/>
            <person name="Fujii Y."/>
            <person name="Habara T."/>
            <person name="Sakai H."/>
            <person name="Sato Y."/>
            <person name="Wilson G."/>
            <person name="Kumar K."/>
            <person name="McCouch S."/>
            <person name="Juretic N."/>
            <person name="Hoen D."/>
            <person name="Wright S."/>
            <person name="Bruskiewich R."/>
            <person name="Bureau T."/>
            <person name="Miyao A."/>
            <person name="Hirochika H."/>
            <person name="Nishikawa T."/>
            <person name="Kadowaki K."/>
            <person name="Sugiura M."/>
            <person name="Burr B."/>
            <person name="Sasaki T."/>
        </authorList>
    </citation>
    <scope>NUCLEOTIDE SEQUENCE [LARGE SCALE GENOMIC DNA]</scope>
    <source>
        <strain evidence="3">cv. Nipponbare</strain>
    </source>
</reference>
<dbReference type="AlphaFoldDB" id="Q6K9E2"/>
<name>Q6K9E2_ORYSJ</name>
<protein>
    <submittedName>
        <fullName evidence="2">Uncharacterized protein</fullName>
    </submittedName>
</protein>
<sequence length="154" mass="16600">MAGVAASDSVPLRRADDNDDTSLPSLRLALLKIDAATLSFPAAAAVRRLAAEVKEEPSDAAVKDEHLHAGSDVRSRARIVCANGGQSPRRVPLQLRVGGWRRRRDRAAQRGLPRQHTMGGGAKRRRKSDLRLAMLHGNHGLQSADAAFLPPQPP</sequence>
<evidence type="ECO:0000313" key="3">
    <source>
        <dbReference type="Proteomes" id="UP000000763"/>
    </source>
</evidence>
<accession>Q6K9E2</accession>
<reference evidence="3" key="2">
    <citation type="journal article" date="2008" name="Nucleic Acids Res.">
        <title>The rice annotation project database (RAP-DB): 2008 update.</title>
        <authorList>
            <consortium name="The rice annotation project (RAP)"/>
        </authorList>
    </citation>
    <scope>GENOME REANNOTATION</scope>
    <source>
        <strain evidence="3">cv. Nipponbare</strain>
    </source>
</reference>
<feature type="region of interest" description="Disordered" evidence="1">
    <location>
        <begin position="83"/>
        <end position="127"/>
    </location>
</feature>